<keyword evidence="2" id="KW-0238">DNA-binding</keyword>
<sequence>MKRADAFAIEPGWQLLLLDIGLSPQLVLKHAQLPSDLFARQQAQLSIDDCFRLWISVETLSAQLPRPLPLLIGDSLSFEMFSPPLVAAGCSPNLNVALERIAQYKRLICPMRIEIQRDEQETRLRLRCEGYDLAMPTVFVATELVFFTQLARLATRQPIVPRRLCMPALPDTLDPYTSYFGRRIERGELPELAFAASDAARPFLTENPALWDFLEPNLNQRLSELQQSASWQQKVESVLIELLPSGESNVQSVANRLALSPRTLQRHLADEGLRFQHLLNATRERLAKRYLSQSPLAPGEIAFLLGFRDSNSFLRAFKTWTGATPGEFRRLDSNRTGAI</sequence>
<evidence type="ECO:0000256" key="3">
    <source>
        <dbReference type="ARBA" id="ARBA00023163"/>
    </source>
</evidence>
<dbReference type="Proteomes" id="UP000613768">
    <property type="component" value="Unassembled WGS sequence"/>
</dbReference>
<dbReference type="PANTHER" id="PTHR47894:SF1">
    <property type="entry name" value="HTH-TYPE TRANSCRIPTIONAL REGULATOR VQSM"/>
    <property type="match status" value="1"/>
</dbReference>
<dbReference type="RefSeq" id="WP_192028986.1">
    <property type="nucleotide sequence ID" value="NZ_JACYTR010000011.1"/>
</dbReference>
<protein>
    <submittedName>
        <fullName evidence="5">AraC family transcriptional regulator ligand-binding domain-containing protein</fullName>
    </submittedName>
</protein>
<keyword evidence="3" id="KW-0804">Transcription</keyword>
<reference evidence="5 6" key="1">
    <citation type="submission" date="2020-09" db="EMBL/GenBank/DDBJ databases">
        <title>Pseudoxanthomonas sp. CAU 1598 isolated from sand of Yaerae Beach.</title>
        <authorList>
            <person name="Kim W."/>
        </authorList>
    </citation>
    <scope>NUCLEOTIDE SEQUENCE [LARGE SCALE GENOMIC DNA]</scope>
    <source>
        <strain evidence="5 6">CAU 1598</strain>
    </source>
</reference>
<dbReference type="AlphaFoldDB" id="A0AAW3ZJK6"/>
<comment type="caution">
    <text evidence="5">The sequence shown here is derived from an EMBL/GenBank/DDBJ whole genome shotgun (WGS) entry which is preliminary data.</text>
</comment>
<keyword evidence="6" id="KW-1185">Reference proteome</keyword>
<proteinExistence type="predicted"/>
<evidence type="ECO:0000256" key="2">
    <source>
        <dbReference type="ARBA" id="ARBA00023125"/>
    </source>
</evidence>
<keyword evidence="1" id="KW-0805">Transcription regulation</keyword>
<evidence type="ECO:0000259" key="4">
    <source>
        <dbReference type="PROSITE" id="PS01124"/>
    </source>
</evidence>
<dbReference type="InterPro" id="IPR032687">
    <property type="entry name" value="AraC-type_N"/>
</dbReference>
<dbReference type="PANTHER" id="PTHR47894">
    <property type="entry name" value="HTH-TYPE TRANSCRIPTIONAL REGULATOR GADX"/>
    <property type="match status" value="1"/>
</dbReference>
<dbReference type="GO" id="GO:0003700">
    <property type="term" value="F:DNA-binding transcription factor activity"/>
    <property type="evidence" value="ECO:0007669"/>
    <property type="project" value="InterPro"/>
</dbReference>
<dbReference type="Pfam" id="PF12833">
    <property type="entry name" value="HTH_18"/>
    <property type="match status" value="1"/>
</dbReference>
<gene>
    <name evidence="5" type="ORF">IFO71_07760</name>
</gene>
<dbReference type="InterPro" id="IPR009057">
    <property type="entry name" value="Homeodomain-like_sf"/>
</dbReference>
<feature type="domain" description="HTH araC/xylS-type" evidence="4">
    <location>
        <begin position="233"/>
        <end position="331"/>
    </location>
</feature>
<evidence type="ECO:0000313" key="6">
    <source>
        <dbReference type="Proteomes" id="UP000613768"/>
    </source>
</evidence>
<dbReference type="SUPFAM" id="SSF46689">
    <property type="entry name" value="Homeodomain-like"/>
    <property type="match status" value="1"/>
</dbReference>
<organism evidence="5 6">
    <name type="scientific">Pseudomarimonas arenosa</name>
    <dbReference type="NCBI Taxonomy" id="2774145"/>
    <lineage>
        <taxon>Bacteria</taxon>
        <taxon>Pseudomonadati</taxon>
        <taxon>Pseudomonadota</taxon>
        <taxon>Gammaproteobacteria</taxon>
        <taxon>Lysobacterales</taxon>
        <taxon>Lysobacteraceae</taxon>
        <taxon>Pseudomarimonas</taxon>
    </lineage>
</organism>
<dbReference type="GO" id="GO:0005829">
    <property type="term" value="C:cytosol"/>
    <property type="evidence" value="ECO:0007669"/>
    <property type="project" value="TreeGrafter"/>
</dbReference>
<dbReference type="PROSITE" id="PS01124">
    <property type="entry name" value="HTH_ARAC_FAMILY_2"/>
    <property type="match status" value="1"/>
</dbReference>
<dbReference type="InterPro" id="IPR018060">
    <property type="entry name" value="HTH_AraC"/>
</dbReference>
<dbReference type="SMART" id="SM00342">
    <property type="entry name" value="HTH_ARAC"/>
    <property type="match status" value="1"/>
</dbReference>
<evidence type="ECO:0000313" key="5">
    <source>
        <dbReference type="EMBL" id="MBD8525635.1"/>
    </source>
</evidence>
<dbReference type="Gene3D" id="1.10.10.60">
    <property type="entry name" value="Homeodomain-like"/>
    <property type="match status" value="1"/>
</dbReference>
<dbReference type="GO" id="GO:0000976">
    <property type="term" value="F:transcription cis-regulatory region binding"/>
    <property type="evidence" value="ECO:0007669"/>
    <property type="project" value="TreeGrafter"/>
</dbReference>
<name>A0AAW3ZJK6_9GAMM</name>
<dbReference type="EMBL" id="JACYTR010000011">
    <property type="protein sequence ID" value="MBD8525635.1"/>
    <property type="molecule type" value="Genomic_DNA"/>
</dbReference>
<dbReference type="Pfam" id="PF12625">
    <property type="entry name" value="Arabinose_bd"/>
    <property type="match status" value="1"/>
</dbReference>
<accession>A0AAW3ZJK6</accession>
<evidence type="ECO:0000256" key="1">
    <source>
        <dbReference type="ARBA" id="ARBA00023015"/>
    </source>
</evidence>